<dbReference type="Proteomes" id="UP000244223">
    <property type="component" value="Unassembled WGS sequence"/>
</dbReference>
<sequence length="95" mass="10990">MTYKLEFLEEALAEWNKLNLSVKQPLKKKLEKVLDNPKVPKNKLSGHPNRYKIKLRSIGYRLVYEVIDDQVVVLVIAVGKRENDAVYQAADLKHS</sequence>
<reference evidence="3 4" key="1">
    <citation type="submission" date="2018-04" db="EMBL/GenBank/DDBJ databases">
        <title>Genomic Encyclopedia of Archaeal and Bacterial Type Strains, Phase II (KMG-II): from individual species to whole genera.</title>
        <authorList>
            <person name="Goeker M."/>
        </authorList>
    </citation>
    <scope>NUCLEOTIDE SEQUENCE [LARGE SCALE GENOMIC DNA]</scope>
    <source>
        <strain evidence="3 4">DSM 5822</strain>
    </source>
</reference>
<dbReference type="Gene3D" id="3.30.2310.20">
    <property type="entry name" value="RelE-like"/>
    <property type="match status" value="1"/>
</dbReference>
<evidence type="ECO:0000313" key="4">
    <source>
        <dbReference type="Proteomes" id="UP000244223"/>
    </source>
</evidence>
<keyword evidence="4" id="KW-1185">Reference proteome</keyword>
<dbReference type="OrthoDB" id="9805098at2"/>
<evidence type="ECO:0000256" key="2">
    <source>
        <dbReference type="ARBA" id="ARBA00022649"/>
    </source>
</evidence>
<evidence type="ECO:0000313" key="3">
    <source>
        <dbReference type="EMBL" id="PTQ91408.1"/>
    </source>
</evidence>
<dbReference type="AlphaFoldDB" id="A0A2T5J4E1"/>
<dbReference type="Pfam" id="PF05016">
    <property type="entry name" value="ParE_toxin"/>
    <property type="match status" value="1"/>
</dbReference>
<name>A0A2T5J4E1_9GAMM</name>
<comment type="similarity">
    <text evidence="1">Belongs to the RelE toxin family.</text>
</comment>
<dbReference type="RefSeq" id="WP_107864418.1">
    <property type="nucleotide sequence ID" value="NZ_QAON01000001.1"/>
</dbReference>
<accession>A0A2T5J4E1</accession>
<dbReference type="EMBL" id="QAON01000001">
    <property type="protein sequence ID" value="PTQ91408.1"/>
    <property type="molecule type" value="Genomic_DNA"/>
</dbReference>
<dbReference type="PANTHER" id="PTHR35601:SF2">
    <property type="entry name" value="MRNA INTERFERASE TOXIN RELE"/>
    <property type="match status" value="1"/>
</dbReference>
<comment type="caution">
    <text evidence="3">The sequence shown here is derived from an EMBL/GenBank/DDBJ whole genome shotgun (WGS) entry which is preliminary data.</text>
</comment>
<evidence type="ECO:0000256" key="1">
    <source>
        <dbReference type="ARBA" id="ARBA00006226"/>
    </source>
</evidence>
<gene>
    <name evidence="3" type="ORF">C8N29_101481</name>
</gene>
<dbReference type="PANTHER" id="PTHR35601">
    <property type="entry name" value="TOXIN RELE"/>
    <property type="match status" value="1"/>
</dbReference>
<dbReference type="NCBIfam" id="TIGR02385">
    <property type="entry name" value="RelE_StbE"/>
    <property type="match status" value="1"/>
</dbReference>
<dbReference type="SUPFAM" id="SSF143011">
    <property type="entry name" value="RelE-like"/>
    <property type="match status" value="1"/>
</dbReference>
<proteinExistence type="inferred from homology"/>
<protein>
    <submittedName>
        <fullName evidence="3">mRNA interferase RelE/StbE</fullName>
    </submittedName>
</protein>
<organism evidence="3 4">
    <name type="scientific">Agitococcus lubricus</name>
    <dbReference type="NCBI Taxonomy" id="1077255"/>
    <lineage>
        <taxon>Bacteria</taxon>
        <taxon>Pseudomonadati</taxon>
        <taxon>Pseudomonadota</taxon>
        <taxon>Gammaproteobacteria</taxon>
        <taxon>Moraxellales</taxon>
        <taxon>Moraxellaceae</taxon>
        <taxon>Agitococcus</taxon>
    </lineage>
</organism>
<dbReference type="InterPro" id="IPR007712">
    <property type="entry name" value="RelE/ParE_toxin"/>
</dbReference>
<dbReference type="InterPro" id="IPR035093">
    <property type="entry name" value="RelE/ParE_toxin_dom_sf"/>
</dbReference>
<keyword evidence="2" id="KW-1277">Toxin-antitoxin system</keyword>